<gene>
    <name evidence="1" type="ORF">DKM44_12970</name>
</gene>
<organism evidence="1 2">
    <name type="scientific">Deinococcus irradiatisoli</name>
    <dbReference type="NCBI Taxonomy" id="2202254"/>
    <lineage>
        <taxon>Bacteria</taxon>
        <taxon>Thermotogati</taxon>
        <taxon>Deinococcota</taxon>
        <taxon>Deinococci</taxon>
        <taxon>Deinococcales</taxon>
        <taxon>Deinococcaceae</taxon>
        <taxon>Deinococcus</taxon>
    </lineage>
</organism>
<name>A0A2Z3JFT2_9DEIO</name>
<dbReference type="RefSeq" id="WP_109827761.1">
    <property type="nucleotide sequence ID" value="NZ_CP029494.1"/>
</dbReference>
<proteinExistence type="predicted"/>
<protein>
    <submittedName>
        <fullName evidence="1">Uncharacterized protein</fullName>
    </submittedName>
</protein>
<dbReference type="AlphaFoldDB" id="A0A2Z3JFT2"/>
<accession>A0A2Z3JFT2</accession>
<dbReference type="KEGG" id="dez:DKM44_12970"/>
<evidence type="ECO:0000313" key="2">
    <source>
        <dbReference type="Proteomes" id="UP000245368"/>
    </source>
</evidence>
<keyword evidence="2" id="KW-1185">Reference proteome</keyword>
<dbReference type="EMBL" id="CP029494">
    <property type="protein sequence ID" value="AWN24033.1"/>
    <property type="molecule type" value="Genomic_DNA"/>
</dbReference>
<sequence>MKPDGDVLASITIIGAKNDNCIRLAPVASYLTPSEARELARGLIEAASAAEQETREASVRG</sequence>
<evidence type="ECO:0000313" key="1">
    <source>
        <dbReference type="EMBL" id="AWN24033.1"/>
    </source>
</evidence>
<reference evidence="1 2" key="1">
    <citation type="submission" date="2018-05" db="EMBL/GenBank/DDBJ databases">
        <title>Complete Genome Sequence of Deinococcus sp. strain 17bor-2.</title>
        <authorList>
            <person name="Srinivasan S."/>
        </authorList>
    </citation>
    <scope>NUCLEOTIDE SEQUENCE [LARGE SCALE GENOMIC DNA]</scope>
    <source>
        <strain evidence="1 2">17bor-2</strain>
    </source>
</reference>
<dbReference type="Proteomes" id="UP000245368">
    <property type="component" value="Chromosome"/>
</dbReference>